<protein>
    <submittedName>
        <fullName evidence="1">Uncharacterized protein</fullName>
    </submittedName>
</protein>
<evidence type="ECO:0000313" key="1">
    <source>
        <dbReference type="EMBL" id="BAR59511.1"/>
    </source>
</evidence>
<reference evidence="1 2" key="1">
    <citation type="submission" date="2014-11" db="EMBL/GenBank/DDBJ databases">
        <title>Symbiosis island explosion on the genome of extra-slow-growing strains of soybean bradyrhizobia with massive insertion sequences.</title>
        <authorList>
            <person name="Iida T."/>
            <person name="Minamisawa K."/>
        </authorList>
    </citation>
    <scope>NUCLEOTIDE SEQUENCE [LARGE SCALE GENOMIC DNA]</scope>
    <source>
        <strain evidence="1 2">NK6</strain>
    </source>
</reference>
<organism evidence="1 2">
    <name type="scientific">Bradyrhizobium diazoefficiens</name>
    <dbReference type="NCBI Taxonomy" id="1355477"/>
    <lineage>
        <taxon>Bacteria</taxon>
        <taxon>Pseudomonadati</taxon>
        <taxon>Pseudomonadota</taxon>
        <taxon>Alphaproteobacteria</taxon>
        <taxon>Hyphomicrobiales</taxon>
        <taxon>Nitrobacteraceae</taxon>
        <taxon>Bradyrhizobium</taxon>
    </lineage>
</organism>
<gene>
    <name evidence="1" type="ORF">NK6_6358</name>
</gene>
<sequence>MTFLAVIPGRCAASNSESDATISRFRVRATRAPE</sequence>
<dbReference type="EMBL" id="AP014685">
    <property type="protein sequence ID" value="BAR59511.1"/>
    <property type="molecule type" value="Genomic_DNA"/>
</dbReference>
<evidence type="ECO:0000313" key="2">
    <source>
        <dbReference type="Proteomes" id="UP000063308"/>
    </source>
</evidence>
<name>A0A0E4BT33_9BRAD</name>
<dbReference type="Proteomes" id="UP000063308">
    <property type="component" value="Chromosome"/>
</dbReference>
<dbReference type="AlphaFoldDB" id="A0A0E4BT33"/>
<accession>A0A0E4BT33</accession>
<proteinExistence type="predicted"/>